<organism evidence="5 6">
    <name type="scientific">Rhododendron griersonianum</name>
    <dbReference type="NCBI Taxonomy" id="479676"/>
    <lineage>
        <taxon>Eukaryota</taxon>
        <taxon>Viridiplantae</taxon>
        <taxon>Streptophyta</taxon>
        <taxon>Embryophyta</taxon>
        <taxon>Tracheophyta</taxon>
        <taxon>Spermatophyta</taxon>
        <taxon>Magnoliopsida</taxon>
        <taxon>eudicotyledons</taxon>
        <taxon>Gunneridae</taxon>
        <taxon>Pentapetalae</taxon>
        <taxon>asterids</taxon>
        <taxon>Ericales</taxon>
        <taxon>Ericaceae</taxon>
        <taxon>Ericoideae</taxon>
        <taxon>Rhodoreae</taxon>
        <taxon>Rhododendron</taxon>
    </lineage>
</organism>
<dbReference type="InterPro" id="IPR029012">
    <property type="entry name" value="Helix_hairpin_bin_sf"/>
</dbReference>
<accession>A0AAV6IMS4</accession>
<dbReference type="AlphaFoldDB" id="A0AAV6IMS4"/>
<evidence type="ECO:0000256" key="1">
    <source>
        <dbReference type="ARBA" id="ARBA00004123"/>
    </source>
</evidence>
<comment type="similarity">
    <text evidence="2">Belongs to the ISY1 family.</text>
</comment>
<dbReference type="GO" id="GO:0000350">
    <property type="term" value="P:generation of catalytic spliceosome for second transesterification step"/>
    <property type="evidence" value="ECO:0007669"/>
    <property type="project" value="InterPro"/>
</dbReference>
<evidence type="ECO:0000313" key="5">
    <source>
        <dbReference type="EMBL" id="KAG5529180.1"/>
    </source>
</evidence>
<dbReference type="Gene3D" id="1.10.287.660">
    <property type="entry name" value="Helix hairpin bin"/>
    <property type="match status" value="1"/>
</dbReference>
<dbReference type="GO" id="GO:0005634">
    <property type="term" value="C:nucleus"/>
    <property type="evidence" value="ECO:0007669"/>
    <property type="project" value="UniProtKB-SubCell"/>
</dbReference>
<comment type="caution">
    <text evidence="5">The sequence shown here is derived from an EMBL/GenBank/DDBJ whole genome shotgun (WGS) entry which is preliminary data.</text>
</comment>
<name>A0AAV6IMS4_9ERIC</name>
<feature type="coiled-coil region" evidence="4">
    <location>
        <begin position="186"/>
        <end position="220"/>
    </location>
</feature>
<reference evidence="5" key="1">
    <citation type="submission" date="2020-08" db="EMBL/GenBank/DDBJ databases">
        <title>Plant Genome Project.</title>
        <authorList>
            <person name="Zhang R.-G."/>
        </authorList>
    </citation>
    <scope>NUCLEOTIDE SEQUENCE</scope>
    <source>
        <strain evidence="5">WSP0</strain>
        <tissue evidence="5">Leaf</tissue>
    </source>
</reference>
<comment type="subcellular location">
    <subcellularLocation>
        <location evidence="1">Nucleus</location>
    </subcellularLocation>
</comment>
<dbReference type="Pfam" id="PF06246">
    <property type="entry name" value="Isy1"/>
    <property type="match status" value="2"/>
</dbReference>
<keyword evidence="6" id="KW-1185">Reference proteome</keyword>
<sequence>MARNEEKAQSMLNRFITMKNEEKKKPKERRPFLASECRDLAEADKWRQQIMREIGRKVAEIQNEGLGEHRLRDLNDEINKLIREKVHWERRIIELGGPNYTKQSAKMTDLDGNIVDVPNPSGRGPGYRYFGAAKKLPGDGILVKLEGPAEEKMRAEAVAEWKAMEEIKREAKRAVKSGEEAMVSAAAAAKILFEEEEDVVEEERKEREEMEKEKEFVVHVPLPDEKEIEKMVVEKKKMELLSKYTSDDLMEEQSEAKNMLNIQRQTQNEDECQISLLNFRGWGKENDRNGRNMIDYRLMKIEMFAFIFREATSSVMVAVVIRKISIAERTSVFGLLSAREIAFSVSESRNGLVFQVHKCEFLLHEYRFSPSSMYGLVGDLLLLPFLLTHQT</sequence>
<evidence type="ECO:0000256" key="2">
    <source>
        <dbReference type="ARBA" id="ARBA00007002"/>
    </source>
</evidence>
<keyword evidence="3" id="KW-0539">Nucleus</keyword>
<proteinExistence type="inferred from homology"/>
<evidence type="ECO:0000256" key="3">
    <source>
        <dbReference type="ARBA" id="ARBA00023242"/>
    </source>
</evidence>
<keyword evidence="4" id="KW-0175">Coiled coil</keyword>
<evidence type="ECO:0000313" key="6">
    <source>
        <dbReference type="Proteomes" id="UP000823749"/>
    </source>
</evidence>
<dbReference type="FunFam" id="1.10.287.660:FF:000001">
    <property type="entry name" value="pre-mRNA-splicing factor ISY1 homolog"/>
    <property type="match status" value="1"/>
</dbReference>
<dbReference type="PANTHER" id="PTHR13021">
    <property type="entry name" value="PRE-MRNA-SPLICING FACTOR ISY1"/>
    <property type="match status" value="1"/>
</dbReference>
<dbReference type="InterPro" id="IPR037200">
    <property type="entry name" value="Isy1_sf"/>
</dbReference>
<evidence type="ECO:0000256" key="4">
    <source>
        <dbReference type="SAM" id="Coils"/>
    </source>
</evidence>
<evidence type="ECO:0008006" key="7">
    <source>
        <dbReference type="Google" id="ProtNLM"/>
    </source>
</evidence>
<protein>
    <recommendedName>
        <fullName evidence="7">Pre-mRNA-splicing factor ISY1-like protein</fullName>
    </recommendedName>
</protein>
<dbReference type="EMBL" id="JACTNZ010000010">
    <property type="protein sequence ID" value="KAG5529180.1"/>
    <property type="molecule type" value="Genomic_DNA"/>
</dbReference>
<dbReference type="SUPFAM" id="SSF140102">
    <property type="entry name" value="ISY1 domain-like"/>
    <property type="match status" value="1"/>
</dbReference>
<dbReference type="Proteomes" id="UP000823749">
    <property type="component" value="Chromosome 10"/>
</dbReference>
<dbReference type="InterPro" id="IPR009360">
    <property type="entry name" value="Isy1"/>
</dbReference>
<gene>
    <name evidence="5" type="ORF">RHGRI_029760</name>
</gene>